<dbReference type="HOGENOM" id="CLU_2039620_0_0_1"/>
<keyword evidence="2" id="KW-1185">Reference proteome</keyword>
<organism evidence="1 2">
    <name type="scientific">Suillus luteus UH-Slu-Lm8-n1</name>
    <dbReference type="NCBI Taxonomy" id="930992"/>
    <lineage>
        <taxon>Eukaryota</taxon>
        <taxon>Fungi</taxon>
        <taxon>Dikarya</taxon>
        <taxon>Basidiomycota</taxon>
        <taxon>Agaricomycotina</taxon>
        <taxon>Agaricomycetes</taxon>
        <taxon>Agaricomycetidae</taxon>
        <taxon>Boletales</taxon>
        <taxon>Suillineae</taxon>
        <taxon>Suillaceae</taxon>
        <taxon>Suillus</taxon>
    </lineage>
</organism>
<dbReference type="OrthoDB" id="2676118at2759"/>
<dbReference type="STRING" id="930992.A0A0D0AYJ8"/>
<reference evidence="2" key="2">
    <citation type="submission" date="2015-01" db="EMBL/GenBank/DDBJ databases">
        <title>Evolutionary Origins and Diversification of the Mycorrhizal Mutualists.</title>
        <authorList>
            <consortium name="DOE Joint Genome Institute"/>
            <consortium name="Mycorrhizal Genomics Consortium"/>
            <person name="Kohler A."/>
            <person name="Kuo A."/>
            <person name="Nagy L.G."/>
            <person name="Floudas D."/>
            <person name="Copeland A."/>
            <person name="Barry K.W."/>
            <person name="Cichocki N."/>
            <person name="Veneault-Fourrey C."/>
            <person name="LaButti K."/>
            <person name="Lindquist E.A."/>
            <person name="Lipzen A."/>
            <person name="Lundell T."/>
            <person name="Morin E."/>
            <person name="Murat C."/>
            <person name="Riley R."/>
            <person name="Ohm R."/>
            <person name="Sun H."/>
            <person name="Tunlid A."/>
            <person name="Henrissat B."/>
            <person name="Grigoriev I.V."/>
            <person name="Hibbett D.S."/>
            <person name="Martin F."/>
        </authorList>
    </citation>
    <scope>NUCLEOTIDE SEQUENCE [LARGE SCALE GENOMIC DNA]</scope>
    <source>
        <strain evidence="2">UH-Slu-Lm8-n1</strain>
    </source>
</reference>
<dbReference type="AlphaFoldDB" id="A0A0D0AYJ8"/>
<dbReference type="InParanoid" id="A0A0D0AYJ8"/>
<reference evidence="1 2" key="1">
    <citation type="submission" date="2014-04" db="EMBL/GenBank/DDBJ databases">
        <authorList>
            <consortium name="DOE Joint Genome Institute"/>
            <person name="Kuo A."/>
            <person name="Ruytinx J."/>
            <person name="Rineau F."/>
            <person name="Colpaert J."/>
            <person name="Kohler A."/>
            <person name="Nagy L.G."/>
            <person name="Floudas D."/>
            <person name="Copeland A."/>
            <person name="Barry K.W."/>
            <person name="Cichocki N."/>
            <person name="Veneault-Fourrey C."/>
            <person name="LaButti K."/>
            <person name="Lindquist E.A."/>
            <person name="Lipzen A."/>
            <person name="Lundell T."/>
            <person name="Morin E."/>
            <person name="Murat C."/>
            <person name="Sun H."/>
            <person name="Tunlid A."/>
            <person name="Henrissat B."/>
            <person name="Grigoriev I.V."/>
            <person name="Hibbett D.S."/>
            <person name="Martin F."/>
            <person name="Nordberg H.P."/>
            <person name="Cantor M.N."/>
            <person name="Hua S.X."/>
        </authorList>
    </citation>
    <scope>NUCLEOTIDE SEQUENCE [LARGE SCALE GENOMIC DNA]</scope>
    <source>
        <strain evidence="1 2">UH-Slu-Lm8-n1</strain>
    </source>
</reference>
<dbReference type="Proteomes" id="UP000054485">
    <property type="component" value="Unassembled WGS sequence"/>
</dbReference>
<name>A0A0D0AYJ8_9AGAM</name>
<protein>
    <submittedName>
        <fullName evidence="1">Unplaced genomic scaffold CY34scaffold_357, whole genome shotgun sequence</fullName>
    </submittedName>
</protein>
<evidence type="ECO:0000313" key="1">
    <source>
        <dbReference type="EMBL" id="KIK36923.1"/>
    </source>
</evidence>
<evidence type="ECO:0000313" key="2">
    <source>
        <dbReference type="Proteomes" id="UP000054485"/>
    </source>
</evidence>
<gene>
    <name evidence="1" type="ORF">CY34DRAFT_16055</name>
</gene>
<accession>A0A0D0AYJ8</accession>
<dbReference type="EMBL" id="KN835488">
    <property type="protein sequence ID" value="KIK36923.1"/>
    <property type="molecule type" value="Genomic_DNA"/>
</dbReference>
<sequence length="121" mass="13726">MSFIRCFASAKLIIGQMIEVPTPSGLMRAAPDGHFVFASFASAFMLKLLRPEFAQLLSRQMEDEIFELICRLITTLQDVAIIFTANWCYLHLVHRAASRRYSQGYSTLPRPCTSFDSISQD</sequence>
<proteinExistence type="predicted"/>